<dbReference type="InterPro" id="IPR004023">
    <property type="entry name" value="Mago_nashi"/>
</dbReference>
<dbReference type="GO" id="GO:0035145">
    <property type="term" value="C:exon-exon junction complex"/>
    <property type="evidence" value="ECO:0007669"/>
    <property type="project" value="InterPro"/>
</dbReference>
<evidence type="ECO:0000256" key="3">
    <source>
        <dbReference type="ARBA" id="ARBA00023242"/>
    </source>
</evidence>
<gene>
    <name evidence="4" type="ORF">MACJ_004060</name>
</gene>
<dbReference type="Proteomes" id="UP000244803">
    <property type="component" value="Chromosome 4"/>
</dbReference>
<dbReference type="InterPro" id="IPR036605">
    <property type="entry name" value="Mago_nashi_sf"/>
</dbReference>
<dbReference type="PANTHER" id="PTHR12638:SF0">
    <property type="entry name" value="MAGO HOMOLOG, EXON JUNCTION COMPLEX SUBUNIT-RELATED"/>
    <property type="match status" value="1"/>
</dbReference>
<dbReference type="Pfam" id="PF02792">
    <property type="entry name" value="Mago_nashi"/>
    <property type="match status" value="1"/>
</dbReference>
<name>A0A976SKY4_THEOR</name>
<protein>
    <submittedName>
        <fullName evidence="4">Protein mago nashi-like protein</fullName>
    </submittedName>
</protein>
<organism evidence="4 5">
    <name type="scientific">Theileria orientalis</name>
    <dbReference type="NCBI Taxonomy" id="68886"/>
    <lineage>
        <taxon>Eukaryota</taxon>
        <taxon>Sar</taxon>
        <taxon>Alveolata</taxon>
        <taxon>Apicomplexa</taxon>
        <taxon>Aconoidasida</taxon>
        <taxon>Piroplasmida</taxon>
        <taxon>Theileriidae</taxon>
        <taxon>Theileria</taxon>
    </lineage>
</organism>
<dbReference type="Gene3D" id="3.30.1560.10">
    <property type="entry name" value="Mago nashi"/>
    <property type="match status" value="1"/>
</dbReference>
<dbReference type="PANTHER" id="PTHR12638">
    <property type="entry name" value="PROTEIN MAGO NASHI HOMOLOG"/>
    <property type="match status" value="1"/>
</dbReference>
<comment type="similarity">
    <text evidence="2">Belongs to the mago nashi family.</text>
</comment>
<dbReference type="SUPFAM" id="SSF89817">
    <property type="entry name" value="Mago nashi protein"/>
    <property type="match status" value="1"/>
</dbReference>
<sequence>MSEDDFYLRYYVGHEGKFGHEFLEFEVDGNGRLRYANNSNYKRDVMIKKEVYLRPQVVNELKRIVVESDVANEDDSEWPQPDRIGKQELEVKLGGKYHTFTTSKIGSLQEIQSSKDPHGLRVFYYLIQDLKCFVFSIISLHFRVRSKVNKNFQIKPV</sequence>
<evidence type="ECO:0000313" key="5">
    <source>
        <dbReference type="Proteomes" id="UP000244803"/>
    </source>
</evidence>
<comment type="subcellular location">
    <subcellularLocation>
        <location evidence="1">Nucleus</location>
    </subcellularLocation>
</comment>
<evidence type="ECO:0000313" key="4">
    <source>
        <dbReference type="EMBL" id="UVC54510.1"/>
    </source>
</evidence>
<keyword evidence="3" id="KW-0539">Nucleus</keyword>
<dbReference type="EMBL" id="CP056067">
    <property type="protein sequence ID" value="UVC54510.1"/>
    <property type="molecule type" value="Genomic_DNA"/>
</dbReference>
<reference evidence="4" key="1">
    <citation type="submission" date="2022-07" db="EMBL/GenBank/DDBJ databases">
        <title>Evaluation of T. orientalis genome assembly methods using nanopore sequencing and analysis of variation between genomes.</title>
        <authorList>
            <person name="Yam J."/>
            <person name="Micallef M.L."/>
            <person name="Liu M."/>
            <person name="Djordjevic S.P."/>
            <person name="Bogema D.R."/>
            <person name="Jenkins C."/>
        </authorList>
    </citation>
    <scope>NUCLEOTIDE SEQUENCE</scope>
    <source>
        <strain evidence="4">Fish Creek</strain>
    </source>
</reference>
<dbReference type="GO" id="GO:0008380">
    <property type="term" value="P:RNA splicing"/>
    <property type="evidence" value="ECO:0007669"/>
    <property type="project" value="InterPro"/>
</dbReference>
<dbReference type="AlphaFoldDB" id="A0A976SKY4"/>
<dbReference type="CDD" id="cd11295">
    <property type="entry name" value="Mago_nashi"/>
    <property type="match status" value="1"/>
</dbReference>
<accession>A0A976SKY4</accession>
<evidence type="ECO:0000256" key="2">
    <source>
        <dbReference type="ARBA" id="ARBA00009270"/>
    </source>
</evidence>
<proteinExistence type="inferred from homology"/>
<dbReference type="FunFam" id="3.30.1560.10:FF:000001">
    <property type="entry name" value="Protein mago nashi homolog"/>
    <property type="match status" value="1"/>
</dbReference>
<evidence type="ECO:0000256" key="1">
    <source>
        <dbReference type="ARBA" id="ARBA00004123"/>
    </source>
</evidence>